<feature type="transmembrane region" description="Helical" evidence="1">
    <location>
        <begin position="57"/>
        <end position="79"/>
    </location>
</feature>
<dbReference type="Pfam" id="PF14397">
    <property type="entry name" value="ATPgrasp_ST"/>
    <property type="match status" value="1"/>
</dbReference>
<keyword evidence="1" id="KW-0812">Transmembrane</keyword>
<sequence length="402" mass="45600">MSKFLNFFYQRIIKRTIPHTLISWRFFVPMGWADLNMSAYKLHKKVFLQAWPQIPRWLYVFGVIYSLLVWYFIWGPWFYTRHLIKRRCSKSVDQPLTGLTFLHYMKQSFFAYLRGLAPVSFSSLNFAELARNDWWAYVPNQVLPHWHMVLQEGYSKRSSAIISSKLELAQAMAQAGLAVIPTEKVTSDTLVKLAAGPALFFKPEISSQAKGCLIIEWTECGEAHLRSKDGKTQRKGLTAIRSYLNEALCSTSYLKQPKLVSHPDLTPFYDNHDLVVIRIVTLRTTKGFRAWRANLELPVLNQVFVKPYAIDVTDGRVGELDNFTLPCWADLVVLAIRAHAVVADLKSVGWDVALTPQGPILIEGNLNWGTSALQTQGRGGLVDGDYLDMVSCAGLPQRSPSV</sequence>
<dbReference type="InterPro" id="IPR039523">
    <property type="entry name" value="RimK-rel_E_lig_ATP-grasp"/>
</dbReference>
<dbReference type="RefSeq" id="WP_369743446.1">
    <property type="nucleotide sequence ID" value="NZ_CP165718.1"/>
</dbReference>
<protein>
    <submittedName>
        <fullName evidence="3">Sugar-transfer associated ATP-grasp domain-containing protein</fullName>
    </submittedName>
</protein>
<gene>
    <name evidence="3" type="ORF">AB8S08_02685</name>
</gene>
<proteinExistence type="predicted"/>
<dbReference type="AlphaFoldDB" id="A0AB39XB10"/>
<evidence type="ECO:0000259" key="2">
    <source>
        <dbReference type="Pfam" id="PF14397"/>
    </source>
</evidence>
<keyword evidence="1" id="KW-0472">Membrane</keyword>
<feature type="domain" description="Alpha-L-glutamate ligase-related protein ATP-grasp" evidence="2">
    <location>
        <begin position="319"/>
        <end position="381"/>
    </location>
</feature>
<dbReference type="EMBL" id="CP165718">
    <property type="protein sequence ID" value="XDV10130.1"/>
    <property type="molecule type" value="Genomic_DNA"/>
</dbReference>
<evidence type="ECO:0000256" key="1">
    <source>
        <dbReference type="SAM" id="Phobius"/>
    </source>
</evidence>
<keyword evidence="1" id="KW-1133">Transmembrane helix</keyword>
<evidence type="ECO:0000313" key="3">
    <source>
        <dbReference type="EMBL" id="XDV10130.1"/>
    </source>
</evidence>
<accession>A0AB39XB10</accession>
<organism evidence="3">
    <name type="scientific">Pseudidiomarina sp. PP-1MA</name>
    <dbReference type="NCBI Taxonomy" id="3237706"/>
    <lineage>
        <taxon>Bacteria</taxon>
        <taxon>Pseudomonadati</taxon>
        <taxon>Pseudomonadota</taxon>
        <taxon>Gammaproteobacteria</taxon>
        <taxon>Alteromonadales</taxon>
        <taxon>Idiomarinaceae</taxon>
        <taxon>Pseudidiomarina</taxon>
    </lineage>
</organism>
<reference evidence="3" key="1">
    <citation type="submission" date="2024-07" db="EMBL/GenBank/DDBJ databases">
        <title>Whole genome sequence of bacterial strains from algal surface.</title>
        <authorList>
            <person name="Kumar P."/>
        </authorList>
    </citation>
    <scope>NUCLEOTIDE SEQUENCE</scope>
    <source>
        <strain evidence="3">PP-1MA</strain>
    </source>
</reference>
<name>A0AB39XB10_9GAMM</name>